<evidence type="ECO:0000259" key="2">
    <source>
        <dbReference type="PROSITE" id="PS51334"/>
    </source>
</evidence>
<evidence type="ECO:0000313" key="4">
    <source>
        <dbReference type="Proteomes" id="UP001054252"/>
    </source>
</evidence>
<proteinExistence type="predicted"/>
<feature type="domain" description="PRONE" evidence="2">
    <location>
        <begin position="1"/>
        <end position="48"/>
    </location>
</feature>
<sequence length="48" mass="5270">MAINNIVLAEMEIPNAYLDNSPKVVNGFYLLPVSQSGKNVSVRSYIVT</sequence>
<dbReference type="AlphaFoldDB" id="A0AAV5IEU3"/>
<dbReference type="EMBL" id="BPVZ01000012">
    <property type="protein sequence ID" value="GKU98081.1"/>
    <property type="molecule type" value="Genomic_DNA"/>
</dbReference>
<evidence type="ECO:0000313" key="3">
    <source>
        <dbReference type="EMBL" id="GKU98081.1"/>
    </source>
</evidence>
<keyword evidence="1" id="KW-0344">Guanine-nucleotide releasing factor</keyword>
<dbReference type="PROSITE" id="PS51334">
    <property type="entry name" value="PRONE"/>
    <property type="match status" value="1"/>
</dbReference>
<dbReference type="GO" id="GO:0005085">
    <property type="term" value="F:guanyl-nucleotide exchange factor activity"/>
    <property type="evidence" value="ECO:0007669"/>
    <property type="project" value="UniProtKB-UniRule"/>
</dbReference>
<evidence type="ECO:0000256" key="1">
    <source>
        <dbReference type="PROSITE-ProRule" id="PRU00663"/>
    </source>
</evidence>
<gene>
    <name evidence="3" type="ORF">SLEP1_g11131</name>
</gene>
<reference evidence="3 4" key="1">
    <citation type="journal article" date="2021" name="Commun. Biol.">
        <title>The genome of Shorea leprosula (Dipterocarpaceae) highlights the ecological relevance of drought in aseasonal tropical rainforests.</title>
        <authorList>
            <person name="Ng K.K.S."/>
            <person name="Kobayashi M.J."/>
            <person name="Fawcett J.A."/>
            <person name="Hatakeyama M."/>
            <person name="Paape T."/>
            <person name="Ng C.H."/>
            <person name="Ang C.C."/>
            <person name="Tnah L.H."/>
            <person name="Lee C.T."/>
            <person name="Nishiyama T."/>
            <person name="Sese J."/>
            <person name="O'Brien M.J."/>
            <person name="Copetti D."/>
            <person name="Mohd Noor M.I."/>
            <person name="Ong R.C."/>
            <person name="Putra M."/>
            <person name="Sireger I.Z."/>
            <person name="Indrioko S."/>
            <person name="Kosugi Y."/>
            <person name="Izuno A."/>
            <person name="Isagi Y."/>
            <person name="Lee S.L."/>
            <person name="Shimizu K.K."/>
        </authorList>
    </citation>
    <scope>NUCLEOTIDE SEQUENCE [LARGE SCALE GENOMIC DNA]</scope>
    <source>
        <strain evidence="3">214</strain>
    </source>
</reference>
<dbReference type="InterPro" id="IPR005512">
    <property type="entry name" value="PRONE_dom"/>
</dbReference>
<name>A0AAV5IEU3_9ROSI</name>
<keyword evidence="4" id="KW-1185">Reference proteome</keyword>
<comment type="caution">
    <text evidence="3">The sequence shown here is derived from an EMBL/GenBank/DDBJ whole genome shotgun (WGS) entry which is preliminary data.</text>
</comment>
<protein>
    <recommendedName>
        <fullName evidence="2">PRONE domain-containing protein</fullName>
    </recommendedName>
</protein>
<organism evidence="3 4">
    <name type="scientific">Rubroshorea leprosula</name>
    <dbReference type="NCBI Taxonomy" id="152421"/>
    <lineage>
        <taxon>Eukaryota</taxon>
        <taxon>Viridiplantae</taxon>
        <taxon>Streptophyta</taxon>
        <taxon>Embryophyta</taxon>
        <taxon>Tracheophyta</taxon>
        <taxon>Spermatophyta</taxon>
        <taxon>Magnoliopsida</taxon>
        <taxon>eudicotyledons</taxon>
        <taxon>Gunneridae</taxon>
        <taxon>Pentapetalae</taxon>
        <taxon>rosids</taxon>
        <taxon>malvids</taxon>
        <taxon>Malvales</taxon>
        <taxon>Dipterocarpaceae</taxon>
        <taxon>Rubroshorea</taxon>
    </lineage>
</organism>
<dbReference type="Proteomes" id="UP001054252">
    <property type="component" value="Unassembled WGS sequence"/>
</dbReference>
<accession>A0AAV5IEU3</accession>